<comment type="caution">
    <text evidence="1">The sequence shown here is derived from an EMBL/GenBank/DDBJ whole genome shotgun (WGS) entry which is preliminary data.</text>
</comment>
<name>A0ACC6UXJ8_STRAO</name>
<organism evidence="1 2">
    <name type="scientific">Streptomyces albogriseolus</name>
    <dbReference type="NCBI Taxonomy" id="1887"/>
    <lineage>
        <taxon>Bacteria</taxon>
        <taxon>Bacillati</taxon>
        <taxon>Actinomycetota</taxon>
        <taxon>Actinomycetes</taxon>
        <taxon>Kitasatosporales</taxon>
        <taxon>Streptomycetaceae</taxon>
        <taxon>Streptomyces</taxon>
        <taxon>Streptomyces albogriseolus group</taxon>
    </lineage>
</organism>
<accession>A0ACC6UXJ8</accession>
<protein>
    <submittedName>
        <fullName evidence="1">Uncharacterized protein</fullName>
    </submittedName>
</protein>
<proteinExistence type="predicted"/>
<gene>
    <name evidence="1" type="ORF">RKD21_006432</name>
</gene>
<evidence type="ECO:0000313" key="2">
    <source>
        <dbReference type="Proteomes" id="UP001565447"/>
    </source>
</evidence>
<sequence>MPDQLGGLRLGVGEGLLGLAQLAGQGLQPRRHLAQPLGLVLTLPVDAVQLPGPAVRFGLAEPGALTDLPQQIGGEPAQRVPARRQPLPALLQHQPLLLQRGHAAAQRRVVVGGAGPARRPRAHDPHVEHGRRETGGQLGVQGPVDGRRGDRTESHLLRPGPQFERRGAFDVGAVLGAGDGGDGEGDRGDRLR</sequence>
<reference evidence="1" key="1">
    <citation type="submission" date="2024-07" db="EMBL/GenBank/DDBJ databases">
        <title>Genome sequencing of plant associated microbes to promote plant fitness in Sorghum bicolor and Oryza sativa.</title>
        <authorList>
            <person name="Coleman-Derr D."/>
        </authorList>
    </citation>
    <scope>NUCLEOTIDE SEQUENCE</scope>
    <source>
        <strain evidence="1">SAI-173</strain>
    </source>
</reference>
<dbReference type="Proteomes" id="UP001565447">
    <property type="component" value="Unassembled WGS sequence"/>
</dbReference>
<evidence type="ECO:0000313" key="1">
    <source>
        <dbReference type="EMBL" id="MEY9816175.1"/>
    </source>
</evidence>
<dbReference type="EMBL" id="JBGCBD010000002">
    <property type="protein sequence ID" value="MEY9816175.1"/>
    <property type="molecule type" value="Genomic_DNA"/>
</dbReference>
<keyword evidence="2" id="KW-1185">Reference proteome</keyword>